<comment type="caution">
    <text evidence="3">The sequence shown here is derived from an EMBL/GenBank/DDBJ whole genome shotgun (WGS) entry which is preliminary data.</text>
</comment>
<evidence type="ECO:0000313" key="4">
    <source>
        <dbReference type="Proteomes" id="UP000823750"/>
    </source>
</evidence>
<feature type="signal peptide" evidence="1">
    <location>
        <begin position="1"/>
        <end position="27"/>
    </location>
</feature>
<evidence type="ECO:0000313" key="3">
    <source>
        <dbReference type="EMBL" id="MBO8484850.1"/>
    </source>
</evidence>
<feature type="domain" description="SPOR" evidence="2">
    <location>
        <begin position="102"/>
        <end position="176"/>
    </location>
</feature>
<evidence type="ECO:0000256" key="1">
    <source>
        <dbReference type="SAM" id="SignalP"/>
    </source>
</evidence>
<dbReference type="Pfam" id="PF05036">
    <property type="entry name" value="SPOR"/>
    <property type="match status" value="1"/>
</dbReference>
<name>A0A9D9NQM4_9BACT</name>
<gene>
    <name evidence="3" type="ORF">IAB78_00300</name>
</gene>
<organism evidence="3 4">
    <name type="scientific">Candidatus Cryptobacteroides excrementavium</name>
    <dbReference type="NCBI Taxonomy" id="2840759"/>
    <lineage>
        <taxon>Bacteria</taxon>
        <taxon>Pseudomonadati</taxon>
        <taxon>Bacteroidota</taxon>
        <taxon>Bacteroidia</taxon>
        <taxon>Bacteroidales</taxon>
        <taxon>Candidatus Cryptobacteroides</taxon>
    </lineage>
</organism>
<dbReference type="AlphaFoldDB" id="A0A9D9NQM4"/>
<dbReference type="Proteomes" id="UP000823750">
    <property type="component" value="Unassembled WGS sequence"/>
</dbReference>
<reference evidence="3" key="2">
    <citation type="journal article" date="2021" name="PeerJ">
        <title>Extensive microbial diversity within the chicken gut microbiome revealed by metagenomics and culture.</title>
        <authorList>
            <person name="Gilroy R."/>
            <person name="Ravi A."/>
            <person name="Getino M."/>
            <person name="Pursley I."/>
            <person name="Horton D.L."/>
            <person name="Alikhan N.F."/>
            <person name="Baker D."/>
            <person name="Gharbi K."/>
            <person name="Hall N."/>
            <person name="Watson M."/>
            <person name="Adriaenssens E.M."/>
            <person name="Foster-Nyarko E."/>
            <person name="Jarju S."/>
            <person name="Secka A."/>
            <person name="Antonio M."/>
            <person name="Oren A."/>
            <person name="Chaudhuri R.R."/>
            <person name="La Ragione R."/>
            <person name="Hildebrand F."/>
            <person name="Pallen M.J."/>
        </authorList>
    </citation>
    <scope>NUCLEOTIDE SEQUENCE</scope>
    <source>
        <strain evidence="3">B2-16538</strain>
    </source>
</reference>
<dbReference type="GO" id="GO:0042834">
    <property type="term" value="F:peptidoglycan binding"/>
    <property type="evidence" value="ECO:0007669"/>
    <property type="project" value="InterPro"/>
</dbReference>
<keyword evidence="1" id="KW-0732">Signal</keyword>
<dbReference type="Gene3D" id="3.30.70.1070">
    <property type="entry name" value="Sporulation related repeat"/>
    <property type="match status" value="1"/>
</dbReference>
<sequence>MDKITEKTIAAIVSAVLALISAPWAPAQDTDSLAVPEGYMLADSVVTCFSARIDTSLAGKDIFSVMPSVSEGGAADVKVHQSQLIRNSLENHIKSNPERTTEGYRVRIFFDNRQSARTESEAMENRFREAHPDIPAYRSYANPYFKVTVGDFRTKSEAMQLLRNIVAEFPTAFVVKEHINYPAVDRFKPIYTDTVKVLRPIQGQTMSL</sequence>
<protein>
    <submittedName>
        <fullName evidence="3">SPOR domain-containing protein</fullName>
    </submittedName>
</protein>
<evidence type="ECO:0000259" key="2">
    <source>
        <dbReference type="Pfam" id="PF05036"/>
    </source>
</evidence>
<feature type="chain" id="PRO_5038934867" evidence="1">
    <location>
        <begin position="28"/>
        <end position="208"/>
    </location>
</feature>
<accession>A0A9D9NQM4</accession>
<dbReference type="EMBL" id="JADILX010000005">
    <property type="protein sequence ID" value="MBO8484850.1"/>
    <property type="molecule type" value="Genomic_DNA"/>
</dbReference>
<dbReference type="InterPro" id="IPR007730">
    <property type="entry name" value="SPOR-like_dom"/>
</dbReference>
<reference evidence="3" key="1">
    <citation type="submission" date="2020-10" db="EMBL/GenBank/DDBJ databases">
        <authorList>
            <person name="Gilroy R."/>
        </authorList>
    </citation>
    <scope>NUCLEOTIDE SEQUENCE</scope>
    <source>
        <strain evidence="3">B2-16538</strain>
    </source>
</reference>
<proteinExistence type="predicted"/>
<dbReference type="InterPro" id="IPR036680">
    <property type="entry name" value="SPOR-like_sf"/>
</dbReference>